<protein>
    <submittedName>
        <fullName evidence="2">Malonate decarboxylase gamma subunit</fullName>
    </submittedName>
</protein>
<evidence type="ECO:0000313" key="3">
    <source>
        <dbReference type="Proteomes" id="UP000199662"/>
    </source>
</evidence>
<evidence type="ECO:0000259" key="1">
    <source>
        <dbReference type="PROSITE" id="PS50989"/>
    </source>
</evidence>
<organism evidence="2 3">
    <name type="scientific">Propionispira arboris</name>
    <dbReference type="NCBI Taxonomy" id="84035"/>
    <lineage>
        <taxon>Bacteria</taxon>
        <taxon>Bacillati</taxon>
        <taxon>Bacillota</taxon>
        <taxon>Negativicutes</taxon>
        <taxon>Selenomonadales</taxon>
        <taxon>Selenomonadaceae</taxon>
        <taxon>Propionispira</taxon>
    </lineage>
</organism>
<dbReference type="PROSITE" id="PS50989">
    <property type="entry name" value="COA_CT_CTER"/>
    <property type="match status" value="1"/>
</dbReference>
<proteinExistence type="predicted"/>
<dbReference type="InterPro" id="IPR011763">
    <property type="entry name" value="COA_CT_C"/>
</dbReference>
<dbReference type="AlphaFoldDB" id="A0A1H7BXZ5"/>
<keyword evidence="3" id="KW-1185">Reference proteome</keyword>
<dbReference type="RefSeq" id="WP_091833600.1">
    <property type="nucleotide sequence ID" value="NZ_FNZK01000017.1"/>
</dbReference>
<dbReference type="SUPFAM" id="SSF52096">
    <property type="entry name" value="ClpP/crotonase"/>
    <property type="match status" value="1"/>
</dbReference>
<dbReference type="STRING" id="84035.SAMN05660742_11744"/>
<dbReference type="GO" id="GO:0016874">
    <property type="term" value="F:ligase activity"/>
    <property type="evidence" value="ECO:0007669"/>
    <property type="project" value="InterPro"/>
</dbReference>
<evidence type="ECO:0000313" key="2">
    <source>
        <dbReference type="EMBL" id="SEJ79230.1"/>
    </source>
</evidence>
<dbReference type="NCBIfam" id="TIGR03134">
    <property type="entry name" value="malonate_gamma"/>
    <property type="match status" value="1"/>
</dbReference>
<dbReference type="InterPro" id="IPR029045">
    <property type="entry name" value="ClpP/crotonase-like_dom_sf"/>
</dbReference>
<gene>
    <name evidence="2" type="ORF">SAMN05660742_11744</name>
</gene>
<dbReference type="EMBL" id="FNZK01000017">
    <property type="protein sequence ID" value="SEJ79230.1"/>
    <property type="molecule type" value="Genomic_DNA"/>
</dbReference>
<dbReference type="Pfam" id="PF06833">
    <property type="entry name" value="MdcE"/>
    <property type="match status" value="1"/>
</dbReference>
<reference evidence="2 3" key="1">
    <citation type="submission" date="2016-10" db="EMBL/GenBank/DDBJ databases">
        <authorList>
            <person name="de Groot N.N."/>
        </authorList>
    </citation>
    <scope>NUCLEOTIDE SEQUENCE [LARGE SCALE GENOMIC DNA]</scope>
    <source>
        <strain evidence="2 3">DSM 2179</strain>
    </source>
</reference>
<dbReference type="InterPro" id="IPR009648">
    <property type="entry name" value="Malonate_gamma"/>
</dbReference>
<dbReference type="Gene3D" id="3.90.226.10">
    <property type="entry name" value="2-enoyl-CoA Hydratase, Chain A, domain 1"/>
    <property type="match status" value="1"/>
</dbReference>
<feature type="domain" description="CoA carboxyltransferase C-terminal" evidence="1">
    <location>
        <begin position="1"/>
        <end position="244"/>
    </location>
</feature>
<accession>A0A1H7BXZ5</accession>
<dbReference type="Proteomes" id="UP000199662">
    <property type="component" value="Unassembled WGS sequence"/>
</dbReference>
<name>A0A1H7BXZ5_9FIRM</name>
<dbReference type="GO" id="GO:0005975">
    <property type="term" value="P:carbohydrate metabolic process"/>
    <property type="evidence" value="ECO:0007669"/>
    <property type="project" value="InterPro"/>
</dbReference>
<sequence>MDEFDNTMIGRGRDAIGMIIDPKTFQENSVGDYSFDPEYGPCAAVGTAKLQGRCITVIANDAQAFNDRFPVVFGGIIGMEEAYKMAMTVYKSMEADKDKPMAEKRPIVLIVDTPGNGPGKMEEIAGMNKATGGYQLALAEARKAGHPIIACVIGRAISGAFLCHGLQADHILALSKDYGTMIHVMPITSISRITKMDIEKLEALSTSNPVFAAGVDFFYKLGGVEEVINTVDDMREIISKHINEVYAIKAAGKFDRLGPWGRGLLGEERGGRIVRLKAMGKMDGEFETVADQYINA</sequence>